<comment type="caution">
    <text evidence="3">The sequence shown here is derived from an EMBL/GenBank/DDBJ whole genome shotgun (WGS) entry which is preliminary data.</text>
</comment>
<evidence type="ECO:0000259" key="2">
    <source>
        <dbReference type="Pfam" id="PF09084"/>
    </source>
</evidence>
<dbReference type="PANTHER" id="PTHR30024">
    <property type="entry name" value="ALIPHATIC SULFONATES-BINDING PROTEIN-RELATED"/>
    <property type="match status" value="1"/>
</dbReference>
<dbReference type="InterPro" id="IPR015168">
    <property type="entry name" value="SsuA/THI5"/>
</dbReference>
<keyword evidence="1" id="KW-0732">Signal</keyword>
<evidence type="ECO:0000313" key="3">
    <source>
        <dbReference type="EMBL" id="NIJ59044.1"/>
    </source>
</evidence>
<sequence>MTFSFRKLGAAALLAAGLAASGIAPAFAGTSASPADASDPYTFRFLPNRGSVSPHELAEVLGYYEPYGIKLENKGFAGGGPETLFALAGGSIDLGSAATSAVLNSIAGGNDFLIAYPSNGIKKGVESVFYVLEDSPIKTIEDLKGKTISVNTLGAHLDYTIREAFHQKGLPPKSAKLVVVPGPQLEQTLRAKQVDVAGIGYWQTTFGGQLEANGGVRPIFTDTDVLGELAGGFVVFRRDFAEAHPKAARYFVEGAARAADWARENPEEARKVVGKLLDSRGEDGGLAKFWLGFGLQPGAPITDRDVGFWVEALSREGTLPAGKINVSGIIFRPASAKAGN</sequence>
<reference evidence="3 4" key="1">
    <citation type="submission" date="2020-03" db="EMBL/GenBank/DDBJ databases">
        <title>Genomic Encyclopedia of Type Strains, Phase IV (KMG-IV): sequencing the most valuable type-strain genomes for metagenomic binning, comparative biology and taxonomic classification.</title>
        <authorList>
            <person name="Goeker M."/>
        </authorList>
    </citation>
    <scope>NUCLEOTIDE SEQUENCE [LARGE SCALE GENOMIC DNA]</scope>
    <source>
        <strain evidence="3 4">DSM 103870</strain>
    </source>
</reference>
<dbReference type="EMBL" id="JAASQI010000007">
    <property type="protein sequence ID" value="NIJ59044.1"/>
    <property type="molecule type" value="Genomic_DNA"/>
</dbReference>
<protein>
    <submittedName>
        <fullName evidence="3">ABC-type nitrate/sulfonate/bicarbonate transport system substrate-binding protein</fullName>
    </submittedName>
</protein>
<dbReference type="Pfam" id="PF09084">
    <property type="entry name" value="NMT1"/>
    <property type="match status" value="1"/>
</dbReference>
<dbReference type="Gene3D" id="3.40.190.10">
    <property type="entry name" value="Periplasmic binding protein-like II"/>
    <property type="match status" value="2"/>
</dbReference>
<feature type="signal peptide" evidence="1">
    <location>
        <begin position="1"/>
        <end position="28"/>
    </location>
</feature>
<accession>A0ABX0V1G6</accession>
<proteinExistence type="predicted"/>
<organism evidence="3 4">
    <name type="scientific">Pseudochelatococcus lubricantis</name>
    <dbReference type="NCBI Taxonomy" id="1538102"/>
    <lineage>
        <taxon>Bacteria</taxon>
        <taxon>Pseudomonadati</taxon>
        <taxon>Pseudomonadota</taxon>
        <taxon>Alphaproteobacteria</taxon>
        <taxon>Hyphomicrobiales</taxon>
        <taxon>Chelatococcaceae</taxon>
        <taxon>Pseudochelatococcus</taxon>
    </lineage>
</organism>
<name>A0ABX0V1G6_9HYPH</name>
<feature type="chain" id="PRO_5046482370" evidence="1">
    <location>
        <begin position="29"/>
        <end position="340"/>
    </location>
</feature>
<gene>
    <name evidence="3" type="ORF">FHS82_002899</name>
</gene>
<dbReference type="SUPFAM" id="SSF53850">
    <property type="entry name" value="Periplasmic binding protein-like II"/>
    <property type="match status" value="1"/>
</dbReference>
<evidence type="ECO:0000313" key="4">
    <source>
        <dbReference type="Proteomes" id="UP001429580"/>
    </source>
</evidence>
<feature type="domain" description="SsuA/THI5-like" evidence="2">
    <location>
        <begin position="57"/>
        <end position="269"/>
    </location>
</feature>
<keyword evidence="4" id="KW-1185">Reference proteome</keyword>
<dbReference type="Proteomes" id="UP001429580">
    <property type="component" value="Unassembled WGS sequence"/>
</dbReference>
<dbReference type="RefSeq" id="WP_166954045.1">
    <property type="nucleotide sequence ID" value="NZ_JAASQI010000007.1"/>
</dbReference>
<evidence type="ECO:0000256" key="1">
    <source>
        <dbReference type="SAM" id="SignalP"/>
    </source>
</evidence>